<proteinExistence type="predicted"/>
<dbReference type="PANTHER" id="PTHR10219:SF25">
    <property type="entry name" value="PLECKSTRIN HOMOLOGY DOMAIN-CONTAINING FAMILY A MEMBER 8"/>
    <property type="match status" value="1"/>
</dbReference>
<name>A0A0C2XVD3_SERVB</name>
<sequence length="208" mass="22807">MTTYFDTLSTPFNQVSLDPGVNTAQFLDASKGLVKMFGHSDLLAGCRATDLLGSAAFSVVQKDLNGNIAKIQTRLDADPTNSATLEGMLAEEAKGSDKTATQALLWLLRGLEFTLVGLKRSLEDPNEELSVSFNNSYNTTLKAFHSFVVRPVFSLAMKACPYRNDFYQKLGSPPERVHEQGKQWLDGLEVIVTKMKALYAEKGYGTGL</sequence>
<evidence type="ECO:0000259" key="2">
    <source>
        <dbReference type="Pfam" id="PF08718"/>
    </source>
</evidence>
<accession>A0A0C2XVD3</accession>
<reference evidence="4" key="2">
    <citation type="submission" date="2015-01" db="EMBL/GenBank/DDBJ databases">
        <title>Evolutionary Origins and Diversification of the Mycorrhizal Mutualists.</title>
        <authorList>
            <consortium name="DOE Joint Genome Institute"/>
            <consortium name="Mycorrhizal Genomics Consortium"/>
            <person name="Kohler A."/>
            <person name="Kuo A."/>
            <person name="Nagy L.G."/>
            <person name="Floudas D."/>
            <person name="Copeland A."/>
            <person name="Barry K.W."/>
            <person name="Cichocki N."/>
            <person name="Veneault-Fourrey C."/>
            <person name="LaButti K."/>
            <person name="Lindquist E.A."/>
            <person name="Lipzen A."/>
            <person name="Lundell T."/>
            <person name="Morin E."/>
            <person name="Murat C."/>
            <person name="Riley R."/>
            <person name="Ohm R."/>
            <person name="Sun H."/>
            <person name="Tunlid A."/>
            <person name="Henrissat B."/>
            <person name="Grigoriev I.V."/>
            <person name="Hibbett D.S."/>
            <person name="Martin F."/>
        </authorList>
    </citation>
    <scope>NUCLEOTIDE SEQUENCE [LARGE SCALE GENOMIC DNA]</scope>
    <source>
        <strain evidence="4">MAFF 305830</strain>
    </source>
</reference>
<organism evidence="3 4">
    <name type="scientific">Serendipita vermifera MAFF 305830</name>
    <dbReference type="NCBI Taxonomy" id="933852"/>
    <lineage>
        <taxon>Eukaryota</taxon>
        <taxon>Fungi</taxon>
        <taxon>Dikarya</taxon>
        <taxon>Basidiomycota</taxon>
        <taxon>Agaricomycotina</taxon>
        <taxon>Agaricomycetes</taxon>
        <taxon>Sebacinales</taxon>
        <taxon>Serendipitaceae</taxon>
        <taxon>Serendipita</taxon>
    </lineage>
</organism>
<dbReference type="GO" id="GO:0005829">
    <property type="term" value="C:cytosol"/>
    <property type="evidence" value="ECO:0007669"/>
    <property type="project" value="TreeGrafter"/>
</dbReference>
<dbReference type="EMBL" id="KN824279">
    <property type="protein sequence ID" value="KIM32852.1"/>
    <property type="molecule type" value="Genomic_DNA"/>
</dbReference>
<reference evidence="3 4" key="1">
    <citation type="submission" date="2014-04" db="EMBL/GenBank/DDBJ databases">
        <authorList>
            <consortium name="DOE Joint Genome Institute"/>
            <person name="Kuo A."/>
            <person name="Zuccaro A."/>
            <person name="Kohler A."/>
            <person name="Nagy L.G."/>
            <person name="Floudas D."/>
            <person name="Copeland A."/>
            <person name="Barry K.W."/>
            <person name="Cichocki N."/>
            <person name="Veneault-Fourrey C."/>
            <person name="LaButti K."/>
            <person name="Lindquist E.A."/>
            <person name="Lipzen A."/>
            <person name="Lundell T."/>
            <person name="Morin E."/>
            <person name="Murat C."/>
            <person name="Sun H."/>
            <person name="Tunlid A."/>
            <person name="Henrissat B."/>
            <person name="Grigoriev I.V."/>
            <person name="Hibbett D.S."/>
            <person name="Martin F."/>
            <person name="Nordberg H.P."/>
            <person name="Cantor M.N."/>
            <person name="Hua S.X."/>
        </authorList>
    </citation>
    <scope>NUCLEOTIDE SEQUENCE [LARGE SCALE GENOMIC DNA]</scope>
    <source>
        <strain evidence="3 4">MAFF 305830</strain>
    </source>
</reference>
<dbReference type="Gene3D" id="1.10.3520.10">
    <property type="entry name" value="Glycolipid transfer protein"/>
    <property type="match status" value="1"/>
</dbReference>
<dbReference type="PANTHER" id="PTHR10219">
    <property type="entry name" value="GLYCOLIPID TRANSFER PROTEIN-RELATED"/>
    <property type="match status" value="1"/>
</dbReference>
<dbReference type="FunFam" id="1.10.3520.10:FF:000001">
    <property type="entry name" value="Pleckstrin domain-containing family A member 8"/>
    <property type="match status" value="1"/>
</dbReference>
<evidence type="ECO:0000313" key="4">
    <source>
        <dbReference type="Proteomes" id="UP000054097"/>
    </source>
</evidence>
<gene>
    <name evidence="3" type="ORF">M408DRAFT_6268</name>
</gene>
<dbReference type="HOGENOM" id="CLU_079400_0_0_1"/>
<dbReference type="InterPro" id="IPR036497">
    <property type="entry name" value="GLTP_sf"/>
</dbReference>
<evidence type="ECO:0000256" key="1">
    <source>
        <dbReference type="ARBA" id="ARBA00022448"/>
    </source>
</evidence>
<dbReference type="Pfam" id="PF08718">
    <property type="entry name" value="GLTP"/>
    <property type="match status" value="1"/>
</dbReference>
<dbReference type="GO" id="GO:1902388">
    <property type="term" value="F:ceramide 1-phosphate transfer activity"/>
    <property type="evidence" value="ECO:0007669"/>
    <property type="project" value="TreeGrafter"/>
</dbReference>
<dbReference type="GO" id="GO:1902387">
    <property type="term" value="F:ceramide 1-phosphate binding"/>
    <property type="evidence" value="ECO:0007669"/>
    <property type="project" value="TreeGrafter"/>
</dbReference>
<dbReference type="SUPFAM" id="SSF110004">
    <property type="entry name" value="Glycolipid transfer protein, GLTP"/>
    <property type="match status" value="1"/>
</dbReference>
<dbReference type="AlphaFoldDB" id="A0A0C2XVD3"/>
<dbReference type="InterPro" id="IPR014830">
    <property type="entry name" value="Glycolipid_transfer_prot_dom"/>
</dbReference>
<keyword evidence="4" id="KW-1185">Reference proteome</keyword>
<evidence type="ECO:0000313" key="3">
    <source>
        <dbReference type="EMBL" id="KIM32852.1"/>
    </source>
</evidence>
<dbReference type="STRING" id="933852.A0A0C2XVD3"/>
<dbReference type="Proteomes" id="UP000054097">
    <property type="component" value="Unassembled WGS sequence"/>
</dbReference>
<protein>
    <recommendedName>
        <fullName evidence="2">Glycolipid transfer protein domain-containing protein</fullName>
    </recommendedName>
</protein>
<dbReference type="GO" id="GO:0016020">
    <property type="term" value="C:membrane"/>
    <property type="evidence" value="ECO:0007669"/>
    <property type="project" value="TreeGrafter"/>
</dbReference>
<feature type="domain" description="Glycolipid transfer protein" evidence="2">
    <location>
        <begin position="21"/>
        <end position="171"/>
    </location>
</feature>
<dbReference type="OrthoDB" id="205255at2759"/>
<keyword evidence="1" id="KW-0813">Transport</keyword>